<sequence>MDFTAGHFPVDLVLLGLIAAFLVVRLRGILGKQTGLQRPTGGQTVPNIGGRKAGGPVIDGRVEAAAASERPLPDPTGPVGLKLARIRERDRGFDAAGFVRGAEAAFRKIVQAFAEGDRTTLRSNLTETAYNAFDAAITSREQAGETQRAEIRNILHADIVDASLNERGGLWLAAIDVKFVSDQVSLVIGRDGQPVSGADATTELADLWTFERLLDAAGSAAGPNWRLANARSA</sequence>
<dbReference type="Gene3D" id="3.10.450.240">
    <property type="match status" value="1"/>
</dbReference>
<organism evidence="3 4">
    <name type="scientific">Lichenicoccus roseus</name>
    <dbReference type="NCBI Taxonomy" id="2683649"/>
    <lineage>
        <taxon>Bacteria</taxon>
        <taxon>Pseudomonadati</taxon>
        <taxon>Pseudomonadota</taxon>
        <taxon>Alphaproteobacteria</taxon>
        <taxon>Acetobacterales</taxon>
        <taxon>Acetobacteraceae</taxon>
        <taxon>Lichenicoccus</taxon>
    </lineage>
</organism>
<evidence type="ECO:0000313" key="4">
    <source>
        <dbReference type="Proteomes" id="UP000305654"/>
    </source>
</evidence>
<dbReference type="Pfam" id="PF04280">
    <property type="entry name" value="Tim44"/>
    <property type="match status" value="1"/>
</dbReference>
<dbReference type="NCBIfam" id="NF033779">
    <property type="entry name" value="Tim44_TimA_adap"/>
    <property type="match status" value="1"/>
</dbReference>
<evidence type="ECO:0000259" key="2">
    <source>
        <dbReference type="SMART" id="SM00978"/>
    </source>
</evidence>
<name>A0A5R9JA43_9PROT</name>
<reference evidence="3 4" key="1">
    <citation type="submission" date="2019-05" db="EMBL/GenBank/DDBJ databases">
        <authorList>
            <person name="Pankratov T."/>
            <person name="Grouzdev D."/>
        </authorList>
    </citation>
    <scope>NUCLEOTIDE SEQUENCE [LARGE SCALE GENOMIC DNA]</scope>
    <source>
        <strain evidence="3 4">KEBCLARHB70R</strain>
    </source>
</reference>
<gene>
    <name evidence="3" type="ORF">FE263_00055</name>
</gene>
<accession>A0A5R9JA43</accession>
<protein>
    <submittedName>
        <fullName evidence="3">Tim44 domain-containing protein</fullName>
    </submittedName>
</protein>
<evidence type="ECO:0000256" key="1">
    <source>
        <dbReference type="SAM" id="Phobius"/>
    </source>
</evidence>
<keyword evidence="1" id="KW-0472">Membrane</keyword>
<dbReference type="Proteomes" id="UP000305654">
    <property type="component" value="Unassembled WGS sequence"/>
</dbReference>
<dbReference type="InterPro" id="IPR007379">
    <property type="entry name" value="Tim44-like_dom"/>
</dbReference>
<proteinExistence type="predicted"/>
<keyword evidence="4" id="KW-1185">Reference proteome</keyword>
<feature type="transmembrane region" description="Helical" evidence="1">
    <location>
        <begin position="12"/>
        <end position="30"/>
    </location>
</feature>
<keyword evidence="1" id="KW-0812">Transmembrane</keyword>
<dbReference type="SMART" id="SM00978">
    <property type="entry name" value="Tim44"/>
    <property type="match status" value="1"/>
</dbReference>
<evidence type="ECO:0000313" key="3">
    <source>
        <dbReference type="EMBL" id="TLU73673.1"/>
    </source>
</evidence>
<dbReference type="EMBL" id="VCDI01000001">
    <property type="protein sequence ID" value="TLU73673.1"/>
    <property type="molecule type" value="Genomic_DNA"/>
</dbReference>
<dbReference type="InterPro" id="IPR032710">
    <property type="entry name" value="NTF2-like_dom_sf"/>
</dbReference>
<comment type="caution">
    <text evidence="3">The sequence shown here is derived from an EMBL/GenBank/DDBJ whole genome shotgun (WGS) entry which is preliminary data.</text>
</comment>
<dbReference type="OrthoDB" id="9798618at2"/>
<dbReference type="RefSeq" id="WP_138323926.1">
    <property type="nucleotide sequence ID" value="NZ_VCDI01000001.1"/>
</dbReference>
<dbReference type="SUPFAM" id="SSF54427">
    <property type="entry name" value="NTF2-like"/>
    <property type="match status" value="1"/>
</dbReference>
<keyword evidence="1" id="KW-1133">Transmembrane helix</keyword>
<dbReference type="AlphaFoldDB" id="A0A5R9JA43"/>
<feature type="domain" description="Tim44-like" evidence="2">
    <location>
        <begin position="79"/>
        <end position="232"/>
    </location>
</feature>